<feature type="transmembrane region" description="Helical" evidence="9">
    <location>
        <begin position="147"/>
        <end position="167"/>
    </location>
</feature>
<evidence type="ECO:0000256" key="2">
    <source>
        <dbReference type="ARBA" id="ARBA00022692"/>
    </source>
</evidence>
<evidence type="ECO:0000256" key="3">
    <source>
        <dbReference type="ARBA" id="ARBA00022989"/>
    </source>
</evidence>
<evidence type="ECO:0000256" key="4">
    <source>
        <dbReference type="ARBA" id="ARBA00023040"/>
    </source>
</evidence>
<dbReference type="CDD" id="cd00637">
    <property type="entry name" value="7tm_classA_rhodopsin-like"/>
    <property type="match status" value="1"/>
</dbReference>
<dbReference type="PROSITE" id="PS50262">
    <property type="entry name" value="G_PROTEIN_RECEP_F1_2"/>
    <property type="match status" value="1"/>
</dbReference>
<dbReference type="EMBL" id="JBJQND010000013">
    <property type="protein sequence ID" value="KAL3858411.1"/>
    <property type="molecule type" value="Genomic_DNA"/>
</dbReference>
<accession>A0ABD3VA02</accession>
<dbReference type="PANTHER" id="PTHR24238:SF47">
    <property type="entry name" value="ECDYSTEROIDS_DOPAMINE RECEPTOR-RELATED"/>
    <property type="match status" value="1"/>
</dbReference>
<dbReference type="Proteomes" id="UP001634394">
    <property type="component" value="Unassembled WGS sequence"/>
</dbReference>
<dbReference type="GO" id="GO:0016020">
    <property type="term" value="C:membrane"/>
    <property type="evidence" value="ECO:0007669"/>
    <property type="project" value="UniProtKB-SubCell"/>
</dbReference>
<evidence type="ECO:0000313" key="11">
    <source>
        <dbReference type="EMBL" id="KAL3858411.1"/>
    </source>
</evidence>
<feature type="transmembrane region" description="Helical" evidence="9">
    <location>
        <begin position="328"/>
        <end position="350"/>
    </location>
</feature>
<comment type="subcellular location">
    <subcellularLocation>
        <location evidence="1">Membrane</location>
        <topology evidence="1">Multi-pass membrane protein</topology>
    </subcellularLocation>
</comment>
<dbReference type="AlphaFoldDB" id="A0ABD3VA02"/>
<dbReference type="SUPFAM" id="SSF81321">
    <property type="entry name" value="Family A G protein-coupled receptor-like"/>
    <property type="match status" value="1"/>
</dbReference>
<dbReference type="GO" id="GO:0004930">
    <property type="term" value="F:G protein-coupled receptor activity"/>
    <property type="evidence" value="ECO:0007669"/>
    <property type="project" value="UniProtKB-KW"/>
</dbReference>
<reference evidence="11 13" key="1">
    <citation type="submission" date="2024-11" db="EMBL/GenBank/DDBJ databases">
        <title>Chromosome-level genome assembly of the freshwater bivalve Anodonta woodiana.</title>
        <authorList>
            <person name="Chen X."/>
        </authorList>
    </citation>
    <scope>NUCLEOTIDE SEQUENCE [LARGE SCALE GENOMIC DNA]</scope>
    <source>
        <strain evidence="11">MN2024</strain>
        <tissue evidence="11">Gills</tissue>
    </source>
</reference>
<evidence type="ECO:0000256" key="7">
    <source>
        <dbReference type="ARBA" id="ARBA00023224"/>
    </source>
</evidence>
<comment type="similarity">
    <text evidence="8">Belongs to the G-protein coupled receptor 1 family.</text>
</comment>
<dbReference type="PRINTS" id="PR00237">
    <property type="entry name" value="GPCRRHODOPSN"/>
</dbReference>
<gene>
    <name evidence="11" type="ORF">ACJMK2_013002</name>
    <name evidence="12" type="ORF">ACJMK2_013135</name>
</gene>
<sequence>MESMDDNVSISAEDNQELQIEILNNEKALQNIGGIVFVSLLMFAGIGGNSIAIFVYLRKLKPSTHRTFIVTLAIIDLVACYVLMPIVIVFLRNPIMHQKVGSCKVLNFVLHFMAIGSSIILLTIAAERYRKICVPHGRQISERMSKCICFLGVIIGILLSWPAAVMYENRTFKIKTDEIIGTECRVDDDFEGTKYPAYFNILLMFLFFTALIILSIMYALIGKQIFHMKKIVSKTNQNNLTEIDSVSKTQTAESSRLQPYKNNDKSRKGLAETISGYKSEKLEISMGENGQRTNSAESKMNCLASKEENTTTNGGTKKQNRTVAITRVLFTITVVYFCSFLPNLSLRAAVFVNKNFVHNLSFAEMLAYQTFRWTFFINNMANPIIYGYYDSKFKQEVRKLWRSCLGTSFMQNQSRN</sequence>
<dbReference type="PROSITE" id="PS00237">
    <property type="entry name" value="G_PROTEIN_RECEP_F1_1"/>
    <property type="match status" value="1"/>
</dbReference>
<dbReference type="Pfam" id="PF00001">
    <property type="entry name" value="7tm_1"/>
    <property type="match status" value="1"/>
</dbReference>
<evidence type="ECO:0000256" key="6">
    <source>
        <dbReference type="ARBA" id="ARBA00023170"/>
    </source>
</evidence>
<feature type="transmembrane region" description="Helical" evidence="9">
    <location>
        <begin position="68"/>
        <end position="88"/>
    </location>
</feature>
<keyword evidence="2 8" id="KW-0812">Transmembrane</keyword>
<protein>
    <recommendedName>
        <fullName evidence="10">G-protein coupled receptors family 1 profile domain-containing protein</fullName>
    </recommendedName>
</protein>
<evidence type="ECO:0000256" key="1">
    <source>
        <dbReference type="ARBA" id="ARBA00004141"/>
    </source>
</evidence>
<keyword evidence="13" id="KW-1185">Reference proteome</keyword>
<comment type="caution">
    <text evidence="11">The sequence shown here is derived from an EMBL/GenBank/DDBJ whole genome shotgun (WGS) entry which is preliminary data.</text>
</comment>
<evidence type="ECO:0000256" key="5">
    <source>
        <dbReference type="ARBA" id="ARBA00023136"/>
    </source>
</evidence>
<organism evidence="11 13">
    <name type="scientific">Sinanodonta woodiana</name>
    <name type="common">Chinese pond mussel</name>
    <name type="synonym">Anodonta woodiana</name>
    <dbReference type="NCBI Taxonomy" id="1069815"/>
    <lineage>
        <taxon>Eukaryota</taxon>
        <taxon>Metazoa</taxon>
        <taxon>Spiralia</taxon>
        <taxon>Lophotrochozoa</taxon>
        <taxon>Mollusca</taxon>
        <taxon>Bivalvia</taxon>
        <taxon>Autobranchia</taxon>
        <taxon>Heteroconchia</taxon>
        <taxon>Palaeoheterodonta</taxon>
        <taxon>Unionida</taxon>
        <taxon>Unionoidea</taxon>
        <taxon>Unionidae</taxon>
        <taxon>Unioninae</taxon>
        <taxon>Sinanodonta</taxon>
    </lineage>
</organism>
<feature type="transmembrane region" description="Helical" evidence="9">
    <location>
        <begin position="108"/>
        <end position="126"/>
    </location>
</feature>
<keyword evidence="3 9" id="KW-1133">Transmembrane helix</keyword>
<feature type="transmembrane region" description="Helical" evidence="9">
    <location>
        <begin position="32"/>
        <end position="56"/>
    </location>
</feature>
<dbReference type="InterPro" id="IPR000276">
    <property type="entry name" value="GPCR_Rhodpsn"/>
</dbReference>
<evidence type="ECO:0000313" key="12">
    <source>
        <dbReference type="EMBL" id="KAL3858550.1"/>
    </source>
</evidence>
<feature type="domain" description="G-protein coupled receptors family 1 profile" evidence="10">
    <location>
        <begin position="48"/>
        <end position="386"/>
    </location>
</feature>
<feature type="transmembrane region" description="Helical" evidence="9">
    <location>
        <begin position="370"/>
        <end position="389"/>
    </location>
</feature>
<dbReference type="Gene3D" id="1.20.1070.10">
    <property type="entry name" value="Rhodopsin 7-helix transmembrane proteins"/>
    <property type="match status" value="1"/>
</dbReference>
<keyword evidence="5 9" id="KW-0472">Membrane</keyword>
<evidence type="ECO:0000259" key="10">
    <source>
        <dbReference type="PROSITE" id="PS50262"/>
    </source>
</evidence>
<keyword evidence="4 8" id="KW-0297">G-protein coupled receptor</keyword>
<dbReference type="EMBL" id="JBJQND010000013">
    <property type="protein sequence ID" value="KAL3858550.1"/>
    <property type="molecule type" value="Genomic_DNA"/>
</dbReference>
<keyword evidence="6 8" id="KW-0675">Receptor</keyword>
<feature type="transmembrane region" description="Helical" evidence="9">
    <location>
        <begin position="197"/>
        <end position="221"/>
    </location>
</feature>
<dbReference type="PANTHER" id="PTHR24238">
    <property type="entry name" value="G-PROTEIN COUPLED RECEPTOR"/>
    <property type="match status" value="1"/>
</dbReference>
<name>A0ABD3VA02_SINWO</name>
<evidence type="ECO:0000256" key="9">
    <source>
        <dbReference type="SAM" id="Phobius"/>
    </source>
</evidence>
<evidence type="ECO:0000256" key="8">
    <source>
        <dbReference type="RuleBase" id="RU000688"/>
    </source>
</evidence>
<keyword evidence="7 8" id="KW-0807">Transducer</keyword>
<dbReference type="InterPro" id="IPR017452">
    <property type="entry name" value="GPCR_Rhodpsn_7TM"/>
</dbReference>
<proteinExistence type="inferred from homology"/>
<evidence type="ECO:0000313" key="13">
    <source>
        <dbReference type="Proteomes" id="UP001634394"/>
    </source>
</evidence>